<sequence>MSLSTLKRKVDVENHSFKDDWKEKYVCILPSFVNAKPLCLLCNEKYNLRRHFESRHKTFNESFPLQSDARRQKIDSLVASYIHSNKILVSYTTQQQKATAASLKVAWILTRKNKPFTDAETFKECMVAALEEVVPHEKIKASILTTVKQIPLSARTTTRRVHVLAEEVQHLVLDGLTLAEYISVALDESTDKTDVAQLCVYVRYFDGTNFREELLGLIPLENYTTGDIIFERLNALFKKHRLSLENICLVVTDGAPSMVGRHKGLIARLSAVAPQLKALHCLIHQSVLCARLSGELKEVMETIMKVINFIRATSSLQHRLFRELVAESSANYEDLLLHNDVRWLSRGKSLERFCGFQNQACDFLQRSCHKKVAEYRILLENKEFIAKVAFLTDIFCHFNALNLQLQGRNKTIIDLVEKLNAFGKKLDIFLSDLTSHRLLHFNWLRKHQEEAGTNDVVTDLMTDLIDQMKDNFSARFDKFSIPRDVIGFVRDPFSVKPDGDFSSHVKKVLPAIDEAALQLELVDFQGSSLVKTEFTTANLESFWTAYIHAENYANMKKLALFVLCMFGSTYTCKASFSTMNAIKTDARNRLT</sequence>
<reference evidence="1 2" key="1">
    <citation type="submission" date="2021-05" db="EMBL/GenBank/DDBJ databases">
        <authorList>
            <person name="Zahm M."/>
            <person name="Klopp C."/>
            <person name="Cabau C."/>
            <person name="Kuhl H."/>
            <person name="Suciu R."/>
            <person name="Ciorpac M."/>
            <person name="Holostenco D."/>
            <person name="Gessner J."/>
            <person name="Wuertz S."/>
            <person name="Hohne C."/>
            <person name="Stock M."/>
            <person name="Gislard M."/>
            <person name="Lluch J."/>
            <person name="Milhes M."/>
            <person name="Lampietro C."/>
            <person name="Lopez Roques C."/>
            <person name="Donnadieu C."/>
            <person name="Du K."/>
            <person name="Schartl M."/>
            <person name="Guiguen Y."/>
        </authorList>
    </citation>
    <scope>NUCLEOTIDE SEQUENCE [LARGE SCALE GENOMIC DNA]</scope>
    <source>
        <strain evidence="1">Hh-F2</strain>
        <tissue evidence="1">Blood</tissue>
    </source>
</reference>
<organism evidence="1 2">
    <name type="scientific">Huso huso</name>
    <name type="common">Beluga</name>
    <name type="synonym">Acipenser huso</name>
    <dbReference type="NCBI Taxonomy" id="61971"/>
    <lineage>
        <taxon>Eukaryota</taxon>
        <taxon>Metazoa</taxon>
        <taxon>Chordata</taxon>
        <taxon>Craniata</taxon>
        <taxon>Vertebrata</taxon>
        <taxon>Euteleostomi</taxon>
        <taxon>Actinopterygii</taxon>
        <taxon>Chondrostei</taxon>
        <taxon>Acipenseriformes</taxon>
        <taxon>Acipenseridae</taxon>
        <taxon>Huso</taxon>
    </lineage>
</organism>
<dbReference type="InterPro" id="IPR012337">
    <property type="entry name" value="RNaseH-like_sf"/>
</dbReference>
<dbReference type="PANTHER" id="PTHR45913">
    <property type="entry name" value="EPM2A-INTERACTING PROTEIN 1"/>
    <property type="match status" value="1"/>
</dbReference>
<protein>
    <submittedName>
        <fullName evidence="1">SCAN domain-containing protein 3-like</fullName>
    </submittedName>
</protein>
<keyword evidence="2" id="KW-1185">Reference proteome</keyword>
<evidence type="ECO:0000313" key="2">
    <source>
        <dbReference type="Proteomes" id="UP001369086"/>
    </source>
</evidence>
<gene>
    <name evidence="1" type="ORF">HHUSO_G4656</name>
</gene>
<accession>A0ABR1A5G2</accession>
<dbReference type="Proteomes" id="UP001369086">
    <property type="component" value="Unassembled WGS sequence"/>
</dbReference>
<dbReference type="EMBL" id="JAHFZB010000003">
    <property type="protein sequence ID" value="KAK6492333.1"/>
    <property type="molecule type" value="Genomic_DNA"/>
</dbReference>
<name>A0ABR1A5G2_HUSHU</name>
<dbReference type="SUPFAM" id="SSF53098">
    <property type="entry name" value="Ribonuclease H-like"/>
    <property type="match status" value="1"/>
</dbReference>
<evidence type="ECO:0000313" key="1">
    <source>
        <dbReference type="EMBL" id="KAK6492333.1"/>
    </source>
</evidence>
<dbReference type="PANTHER" id="PTHR45913:SF21">
    <property type="entry name" value="DUF4371 DOMAIN-CONTAINING PROTEIN"/>
    <property type="match status" value="1"/>
</dbReference>
<comment type="caution">
    <text evidence="1">The sequence shown here is derived from an EMBL/GenBank/DDBJ whole genome shotgun (WGS) entry which is preliminary data.</text>
</comment>
<proteinExistence type="predicted"/>